<dbReference type="GO" id="GO:0016998">
    <property type="term" value="P:cell wall macromolecule catabolic process"/>
    <property type="evidence" value="ECO:0007669"/>
    <property type="project" value="InterPro"/>
</dbReference>
<dbReference type="EMBL" id="VULR01000006">
    <property type="protein sequence ID" value="MSS43209.1"/>
    <property type="molecule type" value="Genomic_DNA"/>
</dbReference>
<evidence type="ECO:0000256" key="1">
    <source>
        <dbReference type="ARBA" id="ARBA00010646"/>
    </source>
</evidence>
<comment type="caution">
    <text evidence="3">The sequence shown here is derived from an EMBL/GenBank/DDBJ whole genome shotgun (WGS) entry which is preliminary data.</text>
</comment>
<dbReference type="GO" id="GO:0009253">
    <property type="term" value="P:peptidoglycan catabolic process"/>
    <property type="evidence" value="ECO:0007669"/>
    <property type="project" value="InterPro"/>
</dbReference>
<gene>
    <name evidence="3" type="ORF">FYJ27_05615</name>
</gene>
<dbReference type="InterPro" id="IPR002477">
    <property type="entry name" value="Peptidoglycan-bd-like"/>
</dbReference>
<dbReference type="PROSITE" id="PS51904">
    <property type="entry name" value="GLYCOSYL_HYDROL_F25_2"/>
    <property type="match status" value="1"/>
</dbReference>
<dbReference type="PANTHER" id="PTHR34135:SF1">
    <property type="entry name" value="GLYCOSYL HYDROLASE FAMILY 25"/>
    <property type="match status" value="1"/>
</dbReference>
<proteinExistence type="inferred from homology"/>
<organism evidence="3 4">
    <name type="scientific">Anaerosalibacter bizertensis</name>
    <dbReference type="NCBI Taxonomy" id="932217"/>
    <lineage>
        <taxon>Bacteria</taxon>
        <taxon>Bacillati</taxon>
        <taxon>Bacillota</taxon>
        <taxon>Tissierellia</taxon>
        <taxon>Tissierellales</taxon>
        <taxon>Sporanaerobacteraceae</taxon>
        <taxon>Anaerosalibacter</taxon>
    </lineage>
</organism>
<sequence length="315" mass="36627">MGHIIDISHYQNPEKIDYATLAEQLDFAIIRTQYGSKTIDKHYKTHHRELRKRGIPTAAYAWVRGIDMDDMRVEATDFYNRTKDINPTFWFLDVEERSMDNMRIGVSAYVNELRRLGAEKIGIYVAHHRYKDFNLNLEEVEAVWLPHYGRNIGKVDSTPDFPCDLHQYTSKGRLDGYDGNLDLNRLVGNRRLEFFTGKTINKDTNKVWRNYINGEIVKELQHELNKQFNRGLKVDGWFGQKTIDALVNVRRNARGNLTKIIQKRLRAKGYNIGKAGVDGIFGKDTENAVKSFQKDNGLKVDGIVGRNTWKELFRK</sequence>
<evidence type="ECO:0000259" key="2">
    <source>
        <dbReference type="Pfam" id="PF01471"/>
    </source>
</evidence>
<dbReference type="Pfam" id="PF01471">
    <property type="entry name" value="PG_binding_1"/>
    <property type="match status" value="1"/>
</dbReference>
<dbReference type="AlphaFoldDB" id="A0A844FGU7"/>
<comment type="similarity">
    <text evidence="1">Belongs to the glycosyl hydrolase 25 family.</text>
</comment>
<dbReference type="InterPro" id="IPR036366">
    <property type="entry name" value="PGBDSf"/>
</dbReference>
<evidence type="ECO:0000313" key="3">
    <source>
        <dbReference type="EMBL" id="MSS43209.1"/>
    </source>
</evidence>
<dbReference type="GO" id="GO:0016052">
    <property type="term" value="P:carbohydrate catabolic process"/>
    <property type="evidence" value="ECO:0007669"/>
    <property type="project" value="TreeGrafter"/>
</dbReference>
<dbReference type="Gene3D" id="1.10.101.10">
    <property type="entry name" value="PGBD-like superfamily/PGBD"/>
    <property type="match status" value="1"/>
</dbReference>
<dbReference type="SUPFAM" id="SSF47090">
    <property type="entry name" value="PGBD-like"/>
    <property type="match status" value="1"/>
</dbReference>
<name>A0A844FGU7_9FIRM</name>
<dbReference type="RefSeq" id="WP_154483891.1">
    <property type="nucleotide sequence ID" value="NZ_VULR01000006.1"/>
</dbReference>
<dbReference type="Pfam" id="PF01183">
    <property type="entry name" value="Glyco_hydro_25"/>
    <property type="match status" value="1"/>
</dbReference>
<accession>A0A844FGU7</accession>
<dbReference type="GO" id="GO:0003796">
    <property type="term" value="F:lysozyme activity"/>
    <property type="evidence" value="ECO:0007669"/>
    <property type="project" value="InterPro"/>
</dbReference>
<dbReference type="Proteomes" id="UP000462760">
    <property type="component" value="Unassembled WGS sequence"/>
</dbReference>
<reference evidence="3 4" key="1">
    <citation type="submission" date="2019-08" db="EMBL/GenBank/DDBJ databases">
        <title>In-depth cultivation of the pig gut microbiome towards novel bacterial diversity and tailored functional studies.</title>
        <authorList>
            <person name="Wylensek D."/>
            <person name="Hitch T.C.A."/>
            <person name="Clavel T."/>
        </authorList>
    </citation>
    <scope>NUCLEOTIDE SEQUENCE [LARGE SCALE GENOMIC DNA]</scope>
    <source>
        <strain evidence="3 4">Med78-601-WT-4W-RMD-3</strain>
    </source>
</reference>
<dbReference type="OrthoDB" id="5056238at2"/>
<dbReference type="Gene3D" id="3.20.20.80">
    <property type="entry name" value="Glycosidases"/>
    <property type="match status" value="1"/>
</dbReference>
<dbReference type="InterPro" id="IPR036365">
    <property type="entry name" value="PGBD-like_sf"/>
</dbReference>
<dbReference type="SUPFAM" id="SSF51445">
    <property type="entry name" value="(Trans)glycosidases"/>
    <property type="match status" value="1"/>
</dbReference>
<protein>
    <recommendedName>
        <fullName evidence="2">Peptidoglycan binding-like domain-containing protein</fullName>
    </recommendedName>
</protein>
<dbReference type="PANTHER" id="PTHR34135">
    <property type="entry name" value="LYSOZYME"/>
    <property type="match status" value="1"/>
</dbReference>
<evidence type="ECO:0000313" key="4">
    <source>
        <dbReference type="Proteomes" id="UP000462760"/>
    </source>
</evidence>
<dbReference type="InterPro" id="IPR017853">
    <property type="entry name" value="GH"/>
</dbReference>
<feature type="domain" description="Peptidoglycan binding-like" evidence="2">
    <location>
        <begin position="255"/>
        <end position="312"/>
    </location>
</feature>
<dbReference type="CDD" id="cd06523">
    <property type="entry name" value="GH25_PlyB-like"/>
    <property type="match status" value="1"/>
</dbReference>
<dbReference type="InterPro" id="IPR002053">
    <property type="entry name" value="Glyco_hydro_25"/>
</dbReference>